<evidence type="ECO:0000256" key="4">
    <source>
        <dbReference type="ARBA" id="ARBA00022692"/>
    </source>
</evidence>
<sequence length="301" mass="34035">MYKSQNRNLGIFLAVLGASLWGLGGTISDYLFSIKNIQINWFMTSRLLISGSFLLIIHKILYNQTDIFKIWKSISTIIPLIIFSILGMLLVQYSFMASINYGNASVATMLQYIAPIYVILCFSLRDKIKLSLFDFITIFLTLIGMFLLLTNGSFQVLMVPSPSLIWGIISGLSLAFYTIYVNRLLINFNSLLIVGWSMIISGLIMNFIHPIWGIKPDDLSVITIMALLFSIFAGTALAFWFFIKSLEYLSSKETTLFGTVEPIVAIISSFLLLNVTFYKWQFIGIIIILFLITLISLKKPT</sequence>
<feature type="domain" description="EamA" evidence="8">
    <location>
        <begin position="163"/>
        <end position="296"/>
    </location>
</feature>
<reference evidence="9 10" key="1">
    <citation type="journal article" date="2016" name="Front. Microbiol.">
        <title>Comprehensive Phylogenetic Analysis of Bovine Non-aureus Staphylococci Species Based on Whole-Genome Sequencing.</title>
        <authorList>
            <person name="Naushad S."/>
            <person name="Barkema H.W."/>
            <person name="Luby C."/>
            <person name="Condas L.A."/>
            <person name="Nobrega D.B."/>
            <person name="Carson D.A."/>
            <person name="De Buck J."/>
        </authorList>
    </citation>
    <scope>NUCLEOTIDE SEQUENCE [LARGE SCALE GENOMIC DNA]</scope>
    <source>
        <strain evidence="9 10">SNUC 1388</strain>
    </source>
</reference>
<keyword evidence="3" id="KW-1003">Cell membrane</keyword>
<dbReference type="PANTHER" id="PTHR32322:SF18">
    <property type="entry name" value="S-ADENOSYLMETHIONINE_S-ADENOSYLHOMOCYSTEINE TRANSPORTER"/>
    <property type="match status" value="1"/>
</dbReference>
<evidence type="ECO:0000256" key="6">
    <source>
        <dbReference type="ARBA" id="ARBA00023136"/>
    </source>
</evidence>
<comment type="subcellular location">
    <subcellularLocation>
        <location evidence="1">Cell membrane</location>
        <topology evidence="1">Multi-pass membrane protein</topology>
    </subcellularLocation>
</comment>
<dbReference type="Pfam" id="PF00892">
    <property type="entry name" value="EamA"/>
    <property type="match status" value="2"/>
</dbReference>
<gene>
    <name evidence="9" type="ORF">BUZ01_07195</name>
</gene>
<evidence type="ECO:0000313" key="9">
    <source>
        <dbReference type="EMBL" id="RIL42641.1"/>
    </source>
</evidence>
<feature type="transmembrane region" description="Helical" evidence="7">
    <location>
        <begin position="163"/>
        <end position="181"/>
    </location>
</feature>
<keyword evidence="4 7" id="KW-0812">Transmembrane</keyword>
<dbReference type="InterPro" id="IPR000620">
    <property type="entry name" value="EamA_dom"/>
</dbReference>
<dbReference type="RefSeq" id="WP_119624514.1">
    <property type="nucleotide sequence ID" value="NZ_QXRZ01000004.1"/>
</dbReference>
<keyword evidence="5 7" id="KW-1133">Transmembrane helix</keyword>
<accession>A0A418HNB6</accession>
<feature type="transmembrane region" description="Helical" evidence="7">
    <location>
        <begin position="101"/>
        <end position="120"/>
    </location>
</feature>
<feature type="transmembrane region" description="Helical" evidence="7">
    <location>
        <begin position="255"/>
        <end position="274"/>
    </location>
</feature>
<evidence type="ECO:0000259" key="8">
    <source>
        <dbReference type="Pfam" id="PF00892"/>
    </source>
</evidence>
<feature type="transmembrane region" description="Helical" evidence="7">
    <location>
        <begin position="41"/>
        <end position="62"/>
    </location>
</feature>
<evidence type="ECO:0000313" key="10">
    <source>
        <dbReference type="Proteomes" id="UP000283576"/>
    </source>
</evidence>
<evidence type="ECO:0000256" key="1">
    <source>
        <dbReference type="ARBA" id="ARBA00004651"/>
    </source>
</evidence>
<feature type="transmembrane region" description="Helical" evidence="7">
    <location>
        <begin position="132"/>
        <end position="151"/>
    </location>
</feature>
<organism evidence="9 10">
    <name type="scientific">Staphylococcus gallinarum</name>
    <dbReference type="NCBI Taxonomy" id="1293"/>
    <lineage>
        <taxon>Bacteria</taxon>
        <taxon>Bacillati</taxon>
        <taxon>Bacillota</taxon>
        <taxon>Bacilli</taxon>
        <taxon>Bacillales</taxon>
        <taxon>Staphylococcaceae</taxon>
        <taxon>Staphylococcus</taxon>
    </lineage>
</organism>
<name>A0A418HNB6_STAGA</name>
<feature type="transmembrane region" description="Helical" evidence="7">
    <location>
        <begin position="74"/>
        <end position="95"/>
    </location>
</feature>
<protein>
    <submittedName>
        <fullName evidence="9">EamA family transporter</fullName>
    </submittedName>
</protein>
<keyword evidence="6 7" id="KW-0472">Membrane</keyword>
<evidence type="ECO:0000256" key="5">
    <source>
        <dbReference type="ARBA" id="ARBA00022989"/>
    </source>
</evidence>
<comment type="caution">
    <text evidence="9">The sequence shown here is derived from an EMBL/GenBank/DDBJ whole genome shotgun (WGS) entry which is preliminary data.</text>
</comment>
<dbReference type="Proteomes" id="UP000283576">
    <property type="component" value="Unassembled WGS sequence"/>
</dbReference>
<proteinExistence type="inferred from homology"/>
<dbReference type="PANTHER" id="PTHR32322">
    <property type="entry name" value="INNER MEMBRANE TRANSPORTER"/>
    <property type="match status" value="1"/>
</dbReference>
<dbReference type="SUPFAM" id="SSF103481">
    <property type="entry name" value="Multidrug resistance efflux transporter EmrE"/>
    <property type="match status" value="2"/>
</dbReference>
<comment type="similarity">
    <text evidence="2">Belongs to the EamA transporter family.</text>
</comment>
<dbReference type="GO" id="GO:0005886">
    <property type="term" value="C:plasma membrane"/>
    <property type="evidence" value="ECO:0007669"/>
    <property type="project" value="UniProtKB-SubCell"/>
</dbReference>
<dbReference type="InterPro" id="IPR037185">
    <property type="entry name" value="EmrE-like"/>
</dbReference>
<dbReference type="InterPro" id="IPR050638">
    <property type="entry name" value="AA-Vitamin_Transporters"/>
</dbReference>
<evidence type="ECO:0000256" key="2">
    <source>
        <dbReference type="ARBA" id="ARBA00007362"/>
    </source>
</evidence>
<evidence type="ECO:0000256" key="7">
    <source>
        <dbReference type="SAM" id="Phobius"/>
    </source>
</evidence>
<dbReference type="AlphaFoldDB" id="A0A418HNB6"/>
<feature type="transmembrane region" description="Helical" evidence="7">
    <location>
        <begin position="220"/>
        <end position="243"/>
    </location>
</feature>
<feature type="transmembrane region" description="Helical" evidence="7">
    <location>
        <begin position="188"/>
        <end position="208"/>
    </location>
</feature>
<feature type="domain" description="EamA" evidence="8">
    <location>
        <begin position="9"/>
        <end position="149"/>
    </location>
</feature>
<evidence type="ECO:0000256" key="3">
    <source>
        <dbReference type="ARBA" id="ARBA00022475"/>
    </source>
</evidence>
<dbReference type="EMBL" id="QXRZ01000004">
    <property type="protein sequence ID" value="RIL42641.1"/>
    <property type="molecule type" value="Genomic_DNA"/>
</dbReference>
<feature type="transmembrane region" description="Helical" evidence="7">
    <location>
        <begin position="280"/>
        <end position="297"/>
    </location>
</feature>